<organism evidence="13 14">
    <name type="scientific">Candidatus Amesbacteria bacterium RIFCSPLOWO2_01_FULL_48_25</name>
    <dbReference type="NCBI Taxonomy" id="1797259"/>
    <lineage>
        <taxon>Bacteria</taxon>
        <taxon>Candidatus Amesiibacteriota</taxon>
    </lineage>
</organism>
<evidence type="ECO:0000256" key="8">
    <source>
        <dbReference type="ARBA" id="ARBA00022989"/>
    </source>
</evidence>
<comment type="similarity">
    <text evidence="3">Belongs to the peptidase M50B family.</text>
</comment>
<comment type="cofactor">
    <cofactor evidence="1">
        <name>Zn(2+)</name>
        <dbReference type="ChEBI" id="CHEBI:29105"/>
    </cofactor>
</comment>
<comment type="subcellular location">
    <subcellularLocation>
        <location evidence="2">Membrane</location>
        <topology evidence="2">Multi-pass membrane protein</topology>
    </subcellularLocation>
</comment>
<dbReference type="Gene3D" id="2.30.42.10">
    <property type="match status" value="1"/>
</dbReference>
<dbReference type="Pfam" id="PF02163">
    <property type="entry name" value="Peptidase_M50"/>
    <property type="match status" value="1"/>
</dbReference>
<dbReference type="InterPro" id="IPR041489">
    <property type="entry name" value="PDZ_6"/>
</dbReference>
<evidence type="ECO:0000256" key="5">
    <source>
        <dbReference type="ARBA" id="ARBA00022692"/>
    </source>
</evidence>
<dbReference type="InterPro" id="IPR001478">
    <property type="entry name" value="PDZ"/>
</dbReference>
<keyword evidence="9" id="KW-0482">Metalloprotease</keyword>
<keyword evidence="6" id="KW-0378">Hydrolase</keyword>
<dbReference type="GO" id="GO:0004222">
    <property type="term" value="F:metalloendopeptidase activity"/>
    <property type="evidence" value="ECO:0007669"/>
    <property type="project" value="InterPro"/>
</dbReference>
<feature type="transmembrane region" description="Helical" evidence="11">
    <location>
        <begin position="349"/>
        <end position="370"/>
    </location>
</feature>
<evidence type="ECO:0000256" key="2">
    <source>
        <dbReference type="ARBA" id="ARBA00004141"/>
    </source>
</evidence>
<keyword evidence="7" id="KW-0862">Zinc</keyword>
<dbReference type="PANTHER" id="PTHR42837">
    <property type="entry name" value="REGULATOR OF SIGMA-E PROTEASE RSEP"/>
    <property type="match status" value="1"/>
</dbReference>
<dbReference type="AlphaFoldDB" id="A0A1F4ZDZ9"/>
<keyword evidence="8 11" id="KW-1133">Transmembrane helix</keyword>
<dbReference type="GO" id="GO:0006508">
    <property type="term" value="P:proteolysis"/>
    <property type="evidence" value="ECO:0007669"/>
    <property type="project" value="UniProtKB-KW"/>
</dbReference>
<comment type="caution">
    <text evidence="13">The sequence shown here is derived from an EMBL/GenBank/DDBJ whole genome shotgun (WGS) entry which is preliminary data.</text>
</comment>
<evidence type="ECO:0000256" key="9">
    <source>
        <dbReference type="ARBA" id="ARBA00023049"/>
    </source>
</evidence>
<evidence type="ECO:0000256" key="7">
    <source>
        <dbReference type="ARBA" id="ARBA00022833"/>
    </source>
</evidence>
<dbReference type="SMART" id="SM00228">
    <property type="entry name" value="PDZ"/>
    <property type="match status" value="1"/>
</dbReference>
<evidence type="ECO:0000313" key="13">
    <source>
        <dbReference type="EMBL" id="OGD03654.1"/>
    </source>
</evidence>
<name>A0A1F4ZDZ9_9BACT</name>
<dbReference type="SUPFAM" id="SSF50156">
    <property type="entry name" value="PDZ domain-like"/>
    <property type="match status" value="1"/>
</dbReference>
<evidence type="ECO:0000256" key="10">
    <source>
        <dbReference type="ARBA" id="ARBA00023136"/>
    </source>
</evidence>
<evidence type="ECO:0000256" key="6">
    <source>
        <dbReference type="ARBA" id="ARBA00022801"/>
    </source>
</evidence>
<reference evidence="13 14" key="1">
    <citation type="journal article" date="2016" name="Nat. Commun.">
        <title>Thousands of microbial genomes shed light on interconnected biogeochemical processes in an aquifer system.</title>
        <authorList>
            <person name="Anantharaman K."/>
            <person name="Brown C.T."/>
            <person name="Hug L.A."/>
            <person name="Sharon I."/>
            <person name="Castelle C.J."/>
            <person name="Probst A.J."/>
            <person name="Thomas B.C."/>
            <person name="Singh A."/>
            <person name="Wilkins M.J."/>
            <person name="Karaoz U."/>
            <person name="Brodie E.L."/>
            <person name="Williams K.H."/>
            <person name="Hubbard S.S."/>
            <person name="Banfield J.F."/>
        </authorList>
    </citation>
    <scope>NUCLEOTIDE SEQUENCE [LARGE SCALE GENOMIC DNA]</scope>
</reference>
<evidence type="ECO:0000256" key="1">
    <source>
        <dbReference type="ARBA" id="ARBA00001947"/>
    </source>
</evidence>
<sequence length="376" mass="40737">MATGVIFFVVLSILVLVHELGHFMAARLFGIEVEEFAFGLPFTKPIFKIKKGKTQYGLYPLLFGGFVRLEGEEQESGRAGEYKEGSFWSRGKKQRMMVIAAGVVMNVVLALVGFGVLYASVGVPVRRVELVTVVEVQKDTPADSAGIARDDRIVAVEGRPVSASEFPQLMKSWAGVEVHLLIERGKGTYLFEGIAPGPVEQKIVAIVPRANPPEGQGSIGVLISNYPYLETIKCSMSNVQCLVLAAGKGVESTVIWAGRVFDGLRSIGKSLVAGKAPEGVSGPVGIYRLVDVVAVGGFWPLLELTAILSVNLAVFNVLPIPALDGGRMIFIWWEWVRKKRVTPELERKINSWGMAFLIGLLVLITLQDVISGGLGK</sequence>
<evidence type="ECO:0000256" key="11">
    <source>
        <dbReference type="SAM" id="Phobius"/>
    </source>
</evidence>
<feature type="transmembrane region" description="Helical" evidence="11">
    <location>
        <begin position="96"/>
        <end position="119"/>
    </location>
</feature>
<dbReference type="GO" id="GO:0016020">
    <property type="term" value="C:membrane"/>
    <property type="evidence" value="ECO:0007669"/>
    <property type="project" value="UniProtKB-SubCell"/>
</dbReference>
<dbReference type="InterPro" id="IPR008915">
    <property type="entry name" value="Peptidase_M50"/>
</dbReference>
<dbReference type="CDD" id="cd06163">
    <property type="entry name" value="S2P-M50_PDZ_RseP-like"/>
    <property type="match status" value="1"/>
</dbReference>
<proteinExistence type="inferred from homology"/>
<dbReference type="InterPro" id="IPR004387">
    <property type="entry name" value="Pept_M50_Zn"/>
</dbReference>
<keyword evidence="5 11" id="KW-0812">Transmembrane</keyword>
<dbReference type="Proteomes" id="UP000177080">
    <property type="component" value="Unassembled WGS sequence"/>
</dbReference>
<feature type="domain" description="PDZ" evidence="12">
    <location>
        <begin position="119"/>
        <end position="186"/>
    </location>
</feature>
<dbReference type="STRING" id="1797259.A2989_03165"/>
<protein>
    <recommendedName>
        <fullName evidence="12">PDZ domain-containing protein</fullName>
    </recommendedName>
</protein>
<evidence type="ECO:0000313" key="14">
    <source>
        <dbReference type="Proteomes" id="UP000177080"/>
    </source>
</evidence>
<evidence type="ECO:0000256" key="4">
    <source>
        <dbReference type="ARBA" id="ARBA00022670"/>
    </source>
</evidence>
<gene>
    <name evidence="13" type="ORF">A2989_03165</name>
</gene>
<keyword evidence="4" id="KW-0645">Protease</keyword>
<dbReference type="PANTHER" id="PTHR42837:SF2">
    <property type="entry name" value="MEMBRANE METALLOPROTEASE ARASP2, CHLOROPLASTIC-RELATED"/>
    <property type="match status" value="1"/>
</dbReference>
<dbReference type="Pfam" id="PF17820">
    <property type="entry name" value="PDZ_6"/>
    <property type="match status" value="1"/>
</dbReference>
<dbReference type="EMBL" id="MEXN01000005">
    <property type="protein sequence ID" value="OGD03654.1"/>
    <property type="molecule type" value="Genomic_DNA"/>
</dbReference>
<evidence type="ECO:0000259" key="12">
    <source>
        <dbReference type="SMART" id="SM00228"/>
    </source>
</evidence>
<evidence type="ECO:0000256" key="3">
    <source>
        <dbReference type="ARBA" id="ARBA00007931"/>
    </source>
</evidence>
<accession>A0A1F4ZDZ9</accession>
<keyword evidence="10 11" id="KW-0472">Membrane</keyword>
<dbReference type="InterPro" id="IPR036034">
    <property type="entry name" value="PDZ_sf"/>
</dbReference>